<sequence>MIFLNVLIVLCIVQPICYGEENDLSQNRFYKNSLAIMEELVIDEVVEDANFIAPIGIKKWYKLGLAHHNLILGIQDKEINLFTLYKGESNTVHTNQKSLKFKDSIVAADMFKIKNHNFPDLEGYILLCFNNPRHVIQWYRITNFQLFLMWEWEREKEIEDILYFSTTGVDNKLLIADKGGNGVNIYQFEVTFDSPHVWFVENLPLQGPVKKPSMSTGSDVFLSLFENGKLAIFTHELSCSSSSVGKFVRVPVNLSIQLSKQAEWFTSRGTTYLATSGEIATIYSFDKNGTVKIVSTLGRGLELLIIRVNNRKNDVLILGKSKDGEVSVFGFRETMDQKWIKMESPRCQKIVNITEIKKREDLLSGCIGGLKSWDGAIYLDTSYIHALLFANRAYEGELFFLQFSLRPVTISQLDTVYRLEKYGKDLEATWSTLKMSIDKTILSARNSSLNQFCEVSNALADFAFKVTDFKLRMEAFDCTSKVDGLAMESAILPETEKSQSMIQYEDNISVNVQEIEIETYKPDFKEIVRDRMPGSELTDSIADIYKSPFSPKRRY</sequence>
<keyword evidence="3" id="KW-1185">Reference proteome</keyword>
<dbReference type="AlphaFoldDB" id="A0A8I6TCR1"/>
<evidence type="ECO:0000256" key="1">
    <source>
        <dbReference type="SAM" id="SignalP"/>
    </source>
</evidence>
<dbReference type="OrthoDB" id="6597389at2759"/>
<name>A0A8I6TCR1_CIMLE</name>
<proteinExistence type="predicted"/>
<accession>A0A8I6TCR1</accession>
<dbReference type="Proteomes" id="UP000494040">
    <property type="component" value="Unassembled WGS sequence"/>
</dbReference>
<protein>
    <submittedName>
        <fullName evidence="2">Uncharacterized protein</fullName>
    </submittedName>
</protein>
<evidence type="ECO:0000313" key="2">
    <source>
        <dbReference type="EnsemblMetazoa" id="XP_014239805.1"/>
    </source>
</evidence>
<dbReference type="RefSeq" id="XP_014239805.1">
    <property type="nucleotide sequence ID" value="XM_014384319.2"/>
</dbReference>
<dbReference type="KEGG" id="clec:106661116"/>
<keyword evidence="1" id="KW-0732">Signal</keyword>
<feature type="chain" id="PRO_5035202520" evidence="1">
    <location>
        <begin position="20"/>
        <end position="555"/>
    </location>
</feature>
<organism evidence="2 3">
    <name type="scientific">Cimex lectularius</name>
    <name type="common">Bed bug</name>
    <name type="synonym">Acanthia lectularia</name>
    <dbReference type="NCBI Taxonomy" id="79782"/>
    <lineage>
        <taxon>Eukaryota</taxon>
        <taxon>Metazoa</taxon>
        <taxon>Ecdysozoa</taxon>
        <taxon>Arthropoda</taxon>
        <taxon>Hexapoda</taxon>
        <taxon>Insecta</taxon>
        <taxon>Pterygota</taxon>
        <taxon>Neoptera</taxon>
        <taxon>Paraneoptera</taxon>
        <taxon>Hemiptera</taxon>
        <taxon>Heteroptera</taxon>
        <taxon>Panheteroptera</taxon>
        <taxon>Cimicomorpha</taxon>
        <taxon>Cimicidae</taxon>
        <taxon>Cimex</taxon>
    </lineage>
</organism>
<dbReference type="EnsemblMetazoa" id="XM_014384319.2">
    <property type="protein sequence ID" value="XP_014239805.1"/>
    <property type="gene ID" value="LOC106661116"/>
</dbReference>
<reference evidence="2" key="1">
    <citation type="submission" date="2022-01" db="UniProtKB">
        <authorList>
            <consortium name="EnsemblMetazoa"/>
        </authorList>
    </citation>
    <scope>IDENTIFICATION</scope>
</reference>
<evidence type="ECO:0000313" key="3">
    <source>
        <dbReference type="Proteomes" id="UP000494040"/>
    </source>
</evidence>
<feature type="signal peptide" evidence="1">
    <location>
        <begin position="1"/>
        <end position="19"/>
    </location>
</feature>
<dbReference type="GeneID" id="106661116"/>